<accession>A0ABV5AG14</accession>
<name>A0ABV5AG14_9BACL</name>
<evidence type="ECO:0000256" key="1">
    <source>
        <dbReference type="SAM" id="Phobius"/>
    </source>
</evidence>
<proteinExistence type="predicted"/>
<sequence>MTMLGEWIKQLIIIVMVSIIADMLLPTKSMQKYVRAVLGIAIIAAMIQPLTPFFRQDWADKMASTASSELMKDTSASNGTGSDISLAGYQHELVSEQQTETNVMVADAVLESLPQALRAHVARLSVANGSTPSELQATVDVDTSDAKICAEIQQSVMQALEVPSTQVVVRQNGGD</sequence>
<feature type="transmembrane region" description="Helical" evidence="1">
    <location>
        <begin position="33"/>
        <end position="54"/>
    </location>
</feature>
<comment type="caution">
    <text evidence="2">The sequence shown here is derived from an EMBL/GenBank/DDBJ whole genome shotgun (WGS) entry which is preliminary data.</text>
</comment>
<organism evidence="2 3">
    <name type="scientific">Alicyclobacillus fastidiosus</name>
    <dbReference type="NCBI Taxonomy" id="392011"/>
    <lineage>
        <taxon>Bacteria</taxon>
        <taxon>Bacillati</taxon>
        <taxon>Bacillota</taxon>
        <taxon>Bacilli</taxon>
        <taxon>Bacillales</taxon>
        <taxon>Alicyclobacillaceae</taxon>
        <taxon>Alicyclobacillus</taxon>
    </lineage>
</organism>
<evidence type="ECO:0000313" key="2">
    <source>
        <dbReference type="EMBL" id="MFB5191141.1"/>
    </source>
</evidence>
<dbReference type="RefSeq" id="WP_275476597.1">
    <property type="nucleotide sequence ID" value="NZ_CP162940.1"/>
</dbReference>
<dbReference type="InterPro" id="IPR014245">
    <property type="entry name" value="Spore_III_AF"/>
</dbReference>
<dbReference type="Pfam" id="PF09581">
    <property type="entry name" value="Spore_III_AF"/>
    <property type="match status" value="1"/>
</dbReference>
<keyword evidence="1" id="KW-0472">Membrane</keyword>
<dbReference type="NCBIfam" id="TIGR02896">
    <property type="entry name" value="spore_III_AF"/>
    <property type="match status" value="1"/>
</dbReference>
<keyword evidence="1" id="KW-0812">Transmembrane</keyword>
<protein>
    <submittedName>
        <fullName evidence="2">Stage III sporulation protein AF</fullName>
    </submittedName>
</protein>
<evidence type="ECO:0000313" key="3">
    <source>
        <dbReference type="Proteomes" id="UP001579974"/>
    </source>
</evidence>
<feature type="transmembrane region" description="Helical" evidence="1">
    <location>
        <begin position="7"/>
        <end position="27"/>
    </location>
</feature>
<keyword evidence="3" id="KW-1185">Reference proteome</keyword>
<gene>
    <name evidence="2" type="primary">spoIIIAF</name>
    <name evidence="2" type="ORF">KKP3000_004645</name>
</gene>
<dbReference type="Proteomes" id="UP001579974">
    <property type="component" value="Unassembled WGS sequence"/>
</dbReference>
<dbReference type="EMBL" id="JBDXSU010000009">
    <property type="protein sequence ID" value="MFB5191141.1"/>
    <property type="molecule type" value="Genomic_DNA"/>
</dbReference>
<reference evidence="2 3" key="1">
    <citation type="journal article" date="2024" name="Int. J. Mol. Sci.">
        <title>Exploration of Alicyclobacillus spp. Genome in Search of Antibiotic Resistance.</title>
        <authorList>
            <person name="Bucka-Kolendo J."/>
            <person name="Kiousi D.E."/>
            <person name="Dekowska A."/>
            <person name="Mikolajczuk-Szczyrba A."/>
            <person name="Karadedos D.M."/>
            <person name="Michael P."/>
            <person name="Galanis A."/>
            <person name="Sokolowska B."/>
        </authorList>
    </citation>
    <scope>NUCLEOTIDE SEQUENCE [LARGE SCALE GENOMIC DNA]</scope>
    <source>
        <strain evidence="2 3">KKP 3000</strain>
    </source>
</reference>
<keyword evidence="1" id="KW-1133">Transmembrane helix</keyword>